<sequence>MSRINSVAVPILPNVSPFELGTVCEVFGIDRSDVGFPRYDFWLCGPSAGQPVPTKSGYDVVPPYDYSKLDEADLIAVPAAPLAEIYPEALLEGVRRAAARDAVIISICSGAFVLGAAGLLEGRECTTHWMWAEELQQRHPNAKVDPDVLYVESGNIWTSAGTAAGIDLCLHLIREFEGSEIARKLARRMVVPPQRSGGQKQYIETPLPTQRGGTLESLLSWMAANLDEAITVPLLAERAHMAPRTFARRFRQETGLSPHEWLTEQRVLLARRLLESSDLTVDAVAARTGFGNAAVLRNHFGQRMGTTPQAYRATFRLSRRPA</sequence>
<dbReference type="PANTHER" id="PTHR43130">
    <property type="entry name" value="ARAC-FAMILY TRANSCRIPTIONAL REGULATOR"/>
    <property type="match status" value="1"/>
</dbReference>
<dbReference type="InterPro" id="IPR029062">
    <property type="entry name" value="Class_I_gatase-like"/>
</dbReference>
<feature type="domain" description="HTH araC/xylS-type" evidence="4">
    <location>
        <begin position="216"/>
        <end position="314"/>
    </location>
</feature>
<evidence type="ECO:0000256" key="3">
    <source>
        <dbReference type="ARBA" id="ARBA00023163"/>
    </source>
</evidence>
<comment type="caution">
    <text evidence="5">The sequence shown here is derived from an EMBL/GenBank/DDBJ whole genome shotgun (WGS) entry which is preliminary data.</text>
</comment>
<dbReference type="InterPro" id="IPR002818">
    <property type="entry name" value="DJ-1/PfpI"/>
</dbReference>
<keyword evidence="2" id="KW-0238">DNA-binding</keyword>
<proteinExistence type="predicted"/>
<dbReference type="InterPro" id="IPR018062">
    <property type="entry name" value="HTH_AraC-typ_CS"/>
</dbReference>
<evidence type="ECO:0000313" key="6">
    <source>
        <dbReference type="Proteomes" id="UP001595699"/>
    </source>
</evidence>
<dbReference type="Gene3D" id="3.40.50.880">
    <property type="match status" value="1"/>
</dbReference>
<dbReference type="RefSeq" id="WP_205122136.1">
    <property type="nucleotide sequence ID" value="NZ_JAFBCM010000001.1"/>
</dbReference>
<name>A0ABV7Y5Q7_9ACTN</name>
<evidence type="ECO:0000256" key="1">
    <source>
        <dbReference type="ARBA" id="ARBA00023015"/>
    </source>
</evidence>
<dbReference type="PROSITE" id="PS00041">
    <property type="entry name" value="HTH_ARAC_FAMILY_1"/>
    <property type="match status" value="1"/>
</dbReference>
<evidence type="ECO:0000256" key="2">
    <source>
        <dbReference type="ARBA" id="ARBA00023125"/>
    </source>
</evidence>
<dbReference type="Proteomes" id="UP001595699">
    <property type="component" value="Unassembled WGS sequence"/>
</dbReference>
<dbReference type="Gene3D" id="1.10.10.60">
    <property type="entry name" value="Homeodomain-like"/>
    <property type="match status" value="1"/>
</dbReference>
<gene>
    <name evidence="5" type="ORF">ACFOUW_01355</name>
</gene>
<dbReference type="PANTHER" id="PTHR43130:SF3">
    <property type="entry name" value="HTH-TYPE TRANSCRIPTIONAL REGULATOR RV1931C"/>
    <property type="match status" value="1"/>
</dbReference>
<protein>
    <submittedName>
        <fullName evidence="5">GlxA family transcriptional regulator</fullName>
    </submittedName>
</protein>
<keyword evidence="1" id="KW-0805">Transcription regulation</keyword>
<dbReference type="InterPro" id="IPR009057">
    <property type="entry name" value="Homeodomain-like_sf"/>
</dbReference>
<dbReference type="SUPFAM" id="SSF46689">
    <property type="entry name" value="Homeodomain-like"/>
    <property type="match status" value="2"/>
</dbReference>
<evidence type="ECO:0000313" key="5">
    <source>
        <dbReference type="EMBL" id="MFC3759473.1"/>
    </source>
</evidence>
<dbReference type="SUPFAM" id="SSF52317">
    <property type="entry name" value="Class I glutamine amidotransferase-like"/>
    <property type="match status" value="1"/>
</dbReference>
<dbReference type="PROSITE" id="PS01124">
    <property type="entry name" value="HTH_ARAC_FAMILY_2"/>
    <property type="match status" value="1"/>
</dbReference>
<dbReference type="Pfam" id="PF12833">
    <property type="entry name" value="HTH_18"/>
    <property type="match status" value="1"/>
</dbReference>
<keyword evidence="6" id="KW-1185">Reference proteome</keyword>
<dbReference type="InterPro" id="IPR018060">
    <property type="entry name" value="HTH_AraC"/>
</dbReference>
<dbReference type="EMBL" id="JBHRZH010000001">
    <property type="protein sequence ID" value="MFC3759473.1"/>
    <property type="molecule type" value="Genomic_DNA"/>
</dbReference>
<evidence type="ECO:0000259" key="4">
    <source>
        <dbReference type="PROSITE" id="PS01124"/>
    </source>
</evidence>
<accession>A0ABV7Y5Q7</accession>
<dbReference type="InterPro" id="IPR052158">
    <property type="entry name" value="INH-QAR"/>
</dbReference>
<keyword evidence="3" id="KW-0804">Transcription</keyword>
<reference evidence="6" key="1">
    <citation type="journal article" date="2019" name="Int. J. Syst. Evol. Microbiol.">
        <title>The Global Catalogue of Microorganisms (GCM) 10K type strain sequencing project: providing services to taxonomists for standard genome sequencing and annotation.</title>
        <authorList>
            <consortium name="The Broad Institute Genomics Platform"/>
            <consortium name="The Broad Institute Genome Sequencing Center for Infectious Disease"/>
            <person name="Wu L."/>
            <person name="Ma J."/>
        </authorList>
    </citation>
    <scope>NUCLEOTIDE SEQUENCE [LARGE SCALE GENOMIC DNA]</scope>
    <source>
        <strain evidence="6">CGMCC 4.7241</strain>
    </source>
</reference>
<dbReference type="Pfam" id="PF01965">
    <property type="entry name" value="DJ-1_PfpI"/>
    <property type="match status" value="1"/>
</dbReference>
<organism evidence="5 6">
    <name type="scientific">Tenggerimyces flavus</name>
    <dbReference type="NCBI Taxonomy" id="1708749"/>
    <lineage>
        <taxon>Bacteria</taxon>
        <taxon>Bacillati</taxon>
        <taxon>Actinomycetota</taxon>
        <taxon>Actinomycetes</taxon>
        <taxon>Propionibacteriales</taxon>
        <taxon>Nocardioidaceae</taxon>
        <taxon>Tenggerimyces</taxon>
    </lineage>
</organism>
<dbReference type="SMART" id="SM00342">
    <property type="entry name" value="HTH_ARAC"/>
    <property type="match status" value="1"/>
</dbReference>
<dbReference type="CDD" id="cd03137">
    <property type="entry name" value="GATase1_AraC_1"/>
    <property type="match status" value="1"/>
</dbReference>